<evidence type="ECO:0000256" key="1">
    <source>
        <dbReference type="ARBA" id="ARBA00023118"/>
    </source>
</evidence>
<evidence type="ECO:0000313" key="3">
    <source>
        <dbReference type="EMBL" id="QTA89146.1"/>
    </source>
</evidence>
<accession>A0A975BP81</accession>
<keyword evidence="4" id="KW-1185">Reference proteome</keyword>
<dbReference type="InterPro" id="IPR005537">
    <property type="entry name" value="RAMP_III_fam"/>
</dbReference>
<dbReference type="EMBL" id="CP061800">
    <property type="protein sequence ID" value="QTA89146.1"/>
    <property type="molecule type" value="Genomic_DNA"/>
</dbReference>
<dbReference type="Pfam" id="PF03787">
    <property type="entry name" value="RAMPs"/>
    <property type="match status" value="1"/>
</dbReference>
<dbReference type="GO" id="GO:0051607">
    <property type="term" value="P:defense response to virus"/>
    <property type="evidence" value="ECO:0007669"/>
    <property type="project" value="UniProtKB-KW"/>
</dbReference>
<dbReference type="CDD" id="cd09726">
    <property type="entry name" value="RAMP_I_III"/>
    <property type="match status" value="1"/>
</dbReference>
<dbReference type="KEGG" id="dmm:dnm_051950"/>
<feature type="domain" description="CRISPR type III-associated protein" evidence="2">
    <location>
        <begin position="563"/>
        <end position="703"/>
    </location>
</feature>
<name>A0A975BP81_9BACT</name>
<dbReference type="AlphaFoldDB" id="A0A975BP81"/>
<keyword evidence="1" id="KW-0051">Antiviral defense</keyword>
<proteinExistence type="predicted"/>
<protein>
    <submittedName>
        <fullName evidence="3">CRISPR type III-associated RAMP domain-containing protein</fullName>
    </submittedName>
</protein>
<gene>
    <name evidence="3" type="ORF">dnm_051950</name>
</gene>
<dbReference type="InterPro" id="IPR052216">
    <property type="entry name" value="CRISPR_Csm3_endoribonuclease"/>
</dbReference>
<dbReference type="PANTHER" id="PTHR35579">
    <property type="entry name" value="CRISPR SYSTEM CMS ENDORIBONUCLEASE CSM3"/>
    <property type="match status" value="1"/>
</dbReference>
<evidence type="ECO:0000313" key="4">
    <source>
        <dbReference type="Proteomes" id="UP000663722"/>
    </source>
</evidence>
<dbReference type="RefSeq" id="WP_207677910.1">
    <property type="nucleotide sequence ID" value="NZ_CP061800.1"/>
</dbReference>
<evidence type="ECO:0000259" key="2">
    <source>
        <dbReference type="Pfam" id="PF03787"/>
    </source>
</evidence>
<sequence length="1073" mass="121503">MILKGKLYVESPIYRGNARKTLFTRDGDGSHRLVSLAGEVSGTAQALMDAFIGESKNRKNIGLINQLWARLYGVPLPNNLITGVDCKLQKQSYPRNNFFDLRMGIKLNEDRWAAEANANYKMETVLRNSVFDFTLSLKEAVLQKNENKTRLYYVLEEMKAGRFWFGAGKSKGMGRVRLEMELPFSVSDQQAESSSGANHLNIDITFNAENPLLVGWNWGKIDPHTPSFSSIEGALMISAMKNIPESIRKRLEMALGGPILSPDDWKQKFAEHLPRIIAICLKEQSSAEVEFWVLPASGVAKLSKGKHALTKKLVNKIKPLADKPFPSPEAAEEAFKEAFGKKANMAKRVMKEIEQQRQISQKLDDATWLGIAASLGLDESLKESLSENTQDEAALTEILKPACQKILPRLYDQVDQQIKLLQSDAWVDAEIITREEHLLIKTMLAGGKIKEYQWNDPGMPPEGIRSATWREFLNSHARIQFRHMLNTQNLKKSITNDKNQIEFLKTYRDQTRQELSQPWHIDFRRGGASNREVSRKYGKPFDTIFMRMLSWSPSSREQGTWETYIPGSTIKGAFRKRASMVLRTLWGESRKTAYVLDRLFGAQRKRGMVFFSDAYLADPYEPGRSWCSMDGIRMDPKTGQPVETSKRDYLYAYGDQLTFQIRMDIQDIEESDIEMISVLFHLLRDFQNGDIPLGGEKTNGFGWTEVEISKLTWLTAKDSAGITQKLFGKHALNQKGLWQALELEGESAADALQPLQALVPEAKTGAPPKAKGGFISHRAFGGYCGTLVVEAETLTPVNIQESGEPSFTTMLEDGPVNGWDFFSMSPPEADQRSSDRLYALPSRSIRGMLRHIYTIATDSRGESADISRLNPAESLFGWVGNAPNQALMGRVSFGFGKFRELKQEPAWFKVPYPYGNWQCSGGSWKKIAGKLASKQLVANHWRLFPHAPLAPVVTRVDGFKPDTFQARYFKAILPGERACFTIRFWNLLEEELQKLLWCVALEPKLAHKMGNNRYLGFGSVRLKILDDSFLIDWNKRYSGKNNWQIPIKVDKLIDPKKIMHYKELQNALNASTL</sequence>
<dbReference type="Proteomes" id="UP000663722">
    <property type="component" value="Chromosome"/>
</dbReference>
<dbReference type="PANTHER" id="PTHR35579:SF6">
    <property type="entry name" value="DUF324 DOMAIN-CONTAINING PROTEIN"/>
    <property type="match status" value="1"/>
</dbReference>
<organism evidence="3 4">
    <name type="scientific">Desulfonema magnum</name>
    <dbReference type="NCBI Taxonomy" id="45655"/>
    <lineage>
        <taxon>Bacteria</taxon>
        <taxon>Pseudomonadati</taxon>
        <taxon>Thermodesulfobacteriota</taxon>
        <taxon>Desulfobacteria</taxon>
        <taxon>Desulfobacterales</taxon>
        <taxon>Desulfococcaceae</taxon>
        <taxon>Desulfonema</taxon>
    </lineage>
</organism>
<reference evidence="3" key="1">
    <citation type="journal article" date="2021" name="Microb. Physiol.">
        <title>Proteogenomic Insights into the Physiology of Marine, Sulfate-Reducing, Filamentous Desulfonema limicola and Desulfonema magnum.</title>
        <authorList>
            <person name="Schnaars V."/>
            <person name="Wohlbrand L."/>
            <person name="Scheve S."/>
            <person name="Hinrichs C."/>
            <person name="Reinhardt R."/>
            <person name="Rabus R."/>
        </authorList>
    </citation>
    <scope>NUCLEOTIDE SEQUENCE</scope>
    <source>
        <strain evidence="3">4be13</strain>
    </source>
</reference>